<reference evidence="1 2" key="1">
    <citation type="submission" date="2014-09" db="EMBL/GenBank/DDBJ databases">
        <authorList>
            <person name="Magalhaes I.L.F."/>
            <person name="Oliveira U."/>
            <person name="Santos F.R."/>
            <person name="Vidigal T.H.D.A."/>
            <person name="Brescovit A.D."/>
            <person name="Santos A.J."/>
        </authorList>
    </citation>
    <scope>NUCLEOTIDE SEQUENCE [LARGE SCALE GENOMIC DNA]</scope>
</reference>
<dbReference type="InterPro" id="IPR007245">
    <property type="entry name" value="PIG-T"/>
</dbReference>
<dbReference type="Pfam" id="PF04113">
    <property type="entry name" value="Gpi16"/>
    <property type="match status" value="2"/>
</dbReference>
<keyword evidence="2" id="KW-1185">Reference proteome</keyword>
<organism evidence="1 2">
    <name type="scientific">Ceraceosorus bombacis</name>
    <dbReference type="NCBI Taxonomy" id="401625"/>
    <lineage>
        <taxon>Eukaryota</taxon>
        <taxon>Fungi</taxon>
        <taxon>Dikarya</taxon>
        <taxon>Basidiomycota</taxon>
        <taxon>Ustilaginomycotina</taxon>
        <taxon>Exobasidiomycetes</taxon>
        <taxon>Ceraceosorales</taxon>
        <taxon>Ceraceosoraceae</taxon>
        <taxon>Ceraceosorus</taxon>
    </lineage>
</organism>
<dbReference type="GO" id="GO:0016255">
    <property type="term" value="P:attachment of GPI anchor to protein"/>
    <property type="evidence" value="ECO:0007669"/>
    <property type="project" value="InterPro"/>
</dbReference>
<accession>A0A0P1B8H4</accession>
<dbReference type="EMBL" id="CCYA01000147">
    <property type="protein sequence ID" value="CEH12255.1"/>
    <property type="molecule type" value="Genomic_DNA"/>
</dbReference>
<sequence>MVQSRNVEQNGAYAEHLSIRPLIDGRVHTHFSFDVREVDLESHVFKDIWSTNHYNLLPRALMHTAQAGRAEEIALSINRGMWDYGKWGHPMHVHGDVGMVGSGAELWARLRGSSNETTESAAQPSEQIMDGDVVSPAFVVEPMPVGPVTASGQDEQEETKSEANEAYMTGEKLEYDLNALNMPFELEMRWRDETSFAHPHDVPPPELSVSRSFVGAGQERGRVQLMLRNIDPKRERNVLYYDVLPWFVRPYLHSLNTTLELDEWVPPASTLLLTYDYDKAFMRYEEHPPDAHRGFDLPPAVIVERVRNPNDGNEVWGRRWYTAPALLEVAVPDFSPYNV</sequence>
<dbReference type="PANTHER" id="PTHR12959:SF11">
    <property type="entry name" value="GPI TRANSAMIDASE COMPONENT PIG-T"/>
    <property type="match status" value="1"/>
</dbReference>
<dbReference type="PANTHER" id="PTHR12959">
    <property type="entry name" value="GPI TRANSAMIDASE COMPONENT PIG-T-RELATED"/>
    <property type="match status" value="1"/>
</dbReference>
<name>A0A0P1B8H4_9BASI</name>
<dbReference type="OrthoDB" id="331263at2759"/>
<evidence type="ECO:0000313" key="2">
    <source>
        <dbReference type="Proteomes" id="UP000054845"/>
    </source>
</evidence>
<dbReference type="GO" id="GO:0042765">
    <property type="term" value="C:GPI-anchor transamidase complex"/>
    <property type="evidence" value="ECO:0007669"/>
    <property type="project" value="InterPro"/>
</dbReference>
<dbReference type="AlphaFoldDB" id="A0A0P1B8H4"/>
<proteinExistence type="predicted"/>
<dbReference type="STRING" id="401625.A0A0P1B8H4"/>
<protein>
    <submittedName>
        <fullName evidence="1">GPI transamidase complex, GPI16/PIG-T component, involved in glycosylphosphatidylinositol anchor biosynthesis</fullName>
    </submittedName>
</protein>
<evidence type="ECO:0000313" key="1">
    <source>
        <dbReference type="EMBL" id="CEH12255.1"/>
    </source>
</evidence>
<dbReference type="Proteomes" id="UP000054845">
    <property type="component" value="Unassembled WGS sequence"/>
</dbReference>